<protein>
    <submittedName>
        <fullName evidence="1">Uncharacterized protein</fullName>
    </submittedName>
</protein>
<dbReference type="AlphaFoldDB" id="A0A0A9CSB5"/>
<evidence type="ECO:0000313" key="1">
    <source>
        <dbReference type="EMBL" id="JAD74392.1"/>
    </source>
</evidence>
<dbReference type="EMBL" id="GBRH01223503">
    <property type="protein sequence ID" value="JAD74392.1"/>
    <property type="molecule type" value="Transcribed_RNA"/>
</dbReference>
<reference evidence="1" key="1">
    <citation type="submission" date="2014-09" db="EMBL/GenBank/DDBJ databases">
        <authorList>
            <person name="Magalhaes I.L.F."/>
            <person name="Oliveira U."/>
            <person name="Santos F.R."/>
            <person name="Vidigal T.H.D.A."/>
            <person name="Brescovit A.D."/>
            <person name="Santos A.J."/>
        </authorList>
    </citation>
    <scope>NUCLEOTIDE SEQUENCE</scope>
    <source>
        <tissue evidence="1">Shoot tissue taken approximately 20 cm above the soil surface</tissue>
    </source>
</reference>
<sequence>MTLKHIQQIKYQTTGCAR</sequence>
<name>A0A0A9CSB5_ARUDO</name>
<organism evidence="1">
    <name type="scientific">Arundo donax</name>
    <name type="common">Giant reed</name>
    <name type="synonym">Donax arundinaceus</name>
    <dbReference type="NCBI Taxonomy" id="35708"/>
    <lineage>
        <taxon>Eukaryota</taxon>
        <taxon>Viridiplantae</taxon>
        <taxon>Streptophyta</taxon>
        <taxon>Embryophyta</taxon>
        <taxon>Tracheophyta</taxon>
        <taxon>Spermatophyta</taxon>
        <taxon>Magnoliopsida</taxon>
        <taxon>Liliopsida</taxon>
        <taxon>Poales</taxon>
        <taxon>Poaceae</taxon>
        <taxon>PACMAD clade</taxon>
        <taxon>Arundinoideae</taxon>
        <taxon>Arundineae</taxon>
        <taxon>Arundo</taxon>
    </lineage>
</organism>
<accession>A0A0A9CSB5</accession>
<reference evidence="1" key="2">
    <citation type="journal article" date="2015" name="Data Brief">
        <title>Shoot transcriptome of the giant reed, Arundo donax.</title>
        <authorList>
            <person name="Barrero R.A."/>
            <person name="Guerrero F.D."/>
            <person name="Moolhuijzen P."/>
            <person name="Goolsby J.A."/>
            <person name="Tidwell J."/>
            <person name="Bellgard S.E."/>
            <person name="Bellgard M.I."/>
        </authorList>
    </citation>
    <scope>NUCLEOTIDE SEQUENCE</scope>
    <source>
        <tissue evidence="1">Shoot tissue taken approximately 20 cm above the soil surface</tissue>
    </source>
</reference>
<proteinExistence type="predicted"/>